<dbReference type="GO" id="GO:0004674">
    <property type="term" value="F:protein serine/threonine kinase activity"/>
    <property type="evidence" value="ECO:0007669"/>
    <property type="project" value="UniProtKB-KW"/>
</dbReference>
<organism evidence="18 19">
    <name type="scientific">Actinidia rufa</name>
    <dbReference type="NCBI Taxonomy" id="165716"/>
    <lineage>
        <taxon>Eukaryota</taxon>
        <taxon>Viridiplantae</taxon>
        <taxon>Streptophyta</taxon>
        <taxon>Embryophyta</taxon>
        <taxon>Tracheophyta</taxon>
        <taxon>Spermatophyta</taxon>
        <taxon>Magnoliopsida</taxon>
        <taxon>eudicotyledons</taxon>
        <taxon>Gunneridae</taxon>
        <taxon>Pentapetalae</taxon>
        <taxon>asterids</taxon>
        <taxon>Ericales</taxon>
        <taxon>Actinidiaceae</taxon>
        <taxon>Actinidia</taxon>
    </lineage>
</organism>
<feature type="compositionally biased region" description="Low complexity" evidence="15">
    <location>
        <begin position="8"/>
        <end position="18"/>
    </location>
</feature>
<dbReference type="InterPro" id="IPR011009">
    <property type="entry name" value="Kinase-like_dom_sf"/>
</dbReference>
<comment type="catalytic activity">
    <reaction evidence="12">
        <text>L-threonyl-[protein] + ATP = O-phospho-L-threonyl-[protein] + ADP + H(+)</text>
        <dbReference type="Rhea" id="RHEA:46608"/>
        <dbReference type="Rhea" id="RHEA-COMP:11060"/>
        <dbReference type="Rhea" id="RHEA-COMP:11605"/>
        <dbReference type="ChEBI" id="CHEBI:15378"/>
        <dbReference type="ChEBI" id="CHEBI:30013"/>
        <dbReference type="ChEBI" id="CHEBI:30616"/>
        <dbReference type="ChEBI" id="CHEBI:61977"/>
        <dbReference type="ChEBI" id="CHEBI:456216"/>
        <dbReference type="EC" id="2.7.11.1"/>
    </reaction>
</comment>
<dbReference type="PROSITE" id="PS50011">
    <property type="entry name" value="PROTEIN_KINASE_DOM"/>
    <property type="match status" value="1"/>
</dbReference>
<comment type="caution">
    <text evidence="18">The sequence shown here is derived from an EMBL/GenBank/DDBJ whole genome shotgun (WGS) entry which is preliminary data.</text>
</comment>
<dbReference type="EMBL" id="BJWL01000005">
    <property type="protein sequence ID" value="GFY86818.1"/>
    <property type="molecule type" value="Genomic_DNA"/>
</dbReference>
<reference evidence="18 19" key="1">
    <citation type="submission" date="2019-07" db="EMBL/GenBank/DDBJ databases">
        <title>De Novo Assembly of kiwifruit Actinidia rufa.</title>
        <authorList>
            <person name="Sugita-Konishi S."/>
            <person name="Sato K."/>
            <person name="Mori E."/>
            <person name="Abe Y."/>
            <person name="Kisaki G."/>
            <person name="Hamano K."/>
            <person name="Suezawa K."/>
            <person name="Otani M."/>
            <person name="Fukuda T."/>
            <person name="Manabe T."/>
            <person name="Gomi K."/>
            <person name="Tabuchi M."/>
            <person name="Akimitsu K."/>
            <person name="Kataoka I."/>
        </authorList>
    </citation>
    <scope>NUCLEOTIDE SEQUENCE [LARGE SCALE GENOMIC DNA]</scope>
    <source>
        <strain evidence="19">cv. Fuchu</strain>
    </source>
</reference>
<keyword evidence="10 16" id="KW-1133">Transmembrane helix</keyword>
<accession>A0A7J0EK29</accession>
<feature type="compositionally biased region" description="Low complexity" evidence="15">
    <location>
        <begin position="802"/>
        <end position="817"/>
    </location>
</feature>
<dbReference type="Pfam" id="PF07714">
    <property type="entry name" value="PK_Tyr_Ser-Thr"/>
    <property type="match status" value="1"/>
</dbReference>
<dbReference type="GO" id="GO:0005886">
    <property type="term" value="C:plasma membrane"/>
    <property type="evidence" value="ECO:0007669"/>
    <property type="project" value="UniProtKB-SubCell"/>
</dbReference>
<dbReference type="PANTHER" id="PTHR47982">
    <property type="entry name" value="PROLINE-RICH RECEPTOR-LIKE PROTEIN KINASE PERK4"/>
    <property type="match status" value="1"/>
</dbReference>
<dbReference type="InterPro" id="IPR047117">
    <property type="entry name" value="PERK1-13-like"/>
</dbReference>
<evidence type="ECO:0000256" key="12">
    <source>
        <dbReference type="ARBA" id="ARBA00047899"/>
    </source>
</evidence>
<dbReference type="InterPro" id="IPR001245">
    <property type="entry name" value="Ser-Thr/Tyr_kinase_cat_dom"/>
</dbReference>
<keyword evidence="11 16" id="KW-0472">Membrane</keyword>
<evidence type="ECO:0000256" key="7">
    <source>
        <dbReference type="ARBA" id="ARBA00022741"/>
    </source>
</evidence>
<feature type="compositionally biased region" description="Pro residues" evidence="15">
    <location>
        <begin position="19"/>
        <end position="28"/>
    </location>
</feature>
<comment type="subcellular location">
    <subcellularLocation>
        <location evidence="1">Cell membrane</location>
        <topology evidence="1">Single-pass membrane protein</topology>
    </subcellularLocation>
</comment>
<evidence type="ECO:0000259" key="17">
    <source>
        <dbReference type="PROSITE" id="PS50011"/>
    </source>
</evidence>
<dbReference type="SUPFAM" id="SSF56112">
    <property type="entry name" value="Protein kinase-like (PK-like)"/>
    <property type="match status" value="1"/>
</dbReference>
<dbReference type="AlphaFoldDB" id="A0A7J0EK29"/>
<evidence type="ECO:0000256" key="4">
    <source>
        <dbReference type="ARBA" id="ARBA00022527"/>
    </source>
</evidence>
<evidence type="ECO:0000313" key="19">
    <source>
        <dbReference type="Proteomes" id="UP000585474"/>
    </source>
</evidence>
<keyword evidence="8 18" id="KW-0418">Kinase</keyword>
<feature type="binding site" evidence="14">
    <location>
        <position position="428"/>
    </location>
    <ligand>
        <name>ATP</name>
        <dbReference type="ChEBI" id="CHEBI:30616"/>
    </ligand>
</feature>
<feature type="compositionally biased region" description="Pro residues" evidence="15">
    <location>
        <begin position="60"/>
        <end position="91"/>
    </location>
</feature>
<evidence type="ECO:0000256" key="16">
    <source>
        <dbReference type="SAM" id="Phobius"/>
    </source>
</evidence>
<keyword evidence="7 14" id="KW-0547">Nucleotide-binding</keyword>
<evidence type="ECO:0000256" key="15">
    <source>
        <dbReference type="SAM" id="MobiDB-lite"/>
    </source>
</evidence>
<dbReference type="EC" id="2.7.11.1" evidence="2"/>
<feature type="region of interest" description="Disordered" evidence="15">
    <location>
        <begin position="1"/>
        <end position="94"/>
    </location>
</feature>
<dbReference type="Gene3D" id="1.10.510.10">
    <property type="entry name" value="Transferase(Phosphotransferase) domain 1"/>
    <property type="match status" value="1"/>
</dbReference>
<comment type="catalytic activity">
    <reaction evidence="13">
        <text>L-seryl-[protein] + ATP = O-phospho-L-seryl-[protein] + ADP + H(+)</text>
        <dbReference type="Rhea" id="RHEA:17989"/>
        <dbReference type="Rhea" id="RHEA-COMP:9863"/>
        <dbReference type="Rhea" id="RHEA-COMP:11604"/>
        <dbReference type="ChEBI" id="CHEBI:15378"/>
        <dbReference type="ChEBI" id="CHEBI:29999"/>
        <dbReference type="ChEBI" id="CHEBI:30616"/>
        <dbReference type="ChEBI" id="CHEBI:83421"/>
        <dbReference type="ChEBI" id="CHEBI:456216"/>
        <dbReference type="EC" id="2.7.11.1"/>
    </reaction>
</comment>
<evidence type="ECO:0000256" key="3">
    <source>
        <dbReference type="ARBA" id="ARBA00022475"/>
    </source>
</evidence>
<dbReference type="PROSITE" id="PS00107">
    <property type="entry name" value="PROTEIN_KINASE_ATP"/>
    <property type="match status" value="1"/>
</dbReference>
<dbReference type="Gene3D" id="3.30.200.20">
    <property type="entry name" value="Phosphorylase Kinase, domain 1"/>
    <property type="match status" value="1"/>
</dbReference>
<keyword evidence="9 14" id="KW-0067">ATP-binding</keyword>
<feature type="transmembrane region" description="Helical" evidence="16">
    <location>
        <begin position="856"/>
        <end position="875"/>
    </location>
</feature>
<keyword evidence="3" id="KW-1003">Cell membrane</keyword>
<feature type="region of interest" description="Disordered" evidence="15">
    <location>
        <begin position="717"/>
        <end position="742"/>
    </location>
</feature>
<evidence type="ECO:0000256" key="9">
    <source>
        <dbReference type="ARBA" id="ARBA00022840"/>
    </source>
</evidence>
<dbReference type="InterPro" id="IPR000719">
    <property type="entry name" value="Prot_kinase_dom"/>
</dbReference>
<feature type="compositionally biased region" description="Low complexity" evidence="15">
    <location>
        <begin position="826"/>
        <end position="840"/>
    </location>
</feature>
<evidence type="ECO:0000256" key="6">
    <source>
        <dbReference type="ARBA" id="ARBA00022692"/>
    </source>
</evidence>
<dbReference type="InterPro" id="IPR008271">
    <property type="entry name" value="Ser/Thr_kinase_AS"/>
</dbReference>
<feature type="domain" description="Protein kinase" evidence="17">
    <location>
        <begin position="400"/>
        <end position="676"/>
    </location>
</feature>
<evidence type="ECO:0000256" key="2">
    <source>
        <dbReference type="ARBA" id="ARBA00012513"/>
    </source>
</evidence>
<feature type="transmembrane region" description="Helical" evidence="16">
    <location>
        <begin position="926"/>
        <end position="950"/>
    </location>
</feature>
<keyword evidence="6 16" id="KW-0812">Transmembrane</keyword>
<name>A0A7J0EK29_9ERIC</name>
<dbReference type="FunFam" id="1.10.510.10:FF:000173">
    <property type="entry name" value="proline-rich receptor-like protein kinase PERK8"/>
    <property type="match status" value="1"/>
</dbReference>
<dbReference type="PANTHER" id="PTHR47982:SF32">
    <property type="entry name" value="NON-SPECIFIC SERINE_THREONINE PROTEIN KINASE"/>
    <property type="match status" value="1"/>
</dbReference>
<evidence type="ECO:0000256" key="8">
    <source>
        <dbReference type="ARBA" id="ARBA00022777"/>
    </source>
</evidence>
<dbReference type="Proteomes" id="UP000585474">
    <property type="component" value="Unassembled WGS sequence"/>
</dbReference>
<sequence length="1073" mass="118933">MATIVPLNTSVPIISPPTSISPPAPPSTSPSNSTTTAPPTVQPNQSSGTPTPSSPSNSSAPPPQSPPPATPSAPPPSPPFSPPPGASPPPACLTSASSFTATRLTSASGFTATRLTSSIPSAIAISLSPTISTSITASRCQFTTPSNFIPSTAFKSFSPPIISTSPVSHFASSPNRSPITAFFQFSASTSCKATEKILLHLLLGYHPFLRLVLHQLFHPQKVLLHPRILRLLLLLLQYHHQNHLLPLLLLLLQVIHLSAELPLSHHCHLSLQKDQLQDQLHMVQVQMPHQMMAVVSDLEVGTMAIGIVFGFLVLSLLVVAVWLTQKRKRGRAELGGGYVMPSPFASSQNSDSSFLRPQNSGQLAGSASGSNFMYSPEAGGVGNSRSWFTYEELADATHGFSADKILGEGGFGCVYKGYLVDGREVAVKQLKIGGGQGEREFRAEVEIISRVHHRHLVSLVGYCISDHQRLLVYEYIPNDTLHYHLHGEGRPVMEWATRVRVAAGAARGIAYLHEDCHPRIIHRDIKSSNILLDNNFEARVADFGLAKLAGDANTHVTTRVMGTFGYMAPEYASSGKLTEKSDVFSFGVVLLELITGRKPVDGSQPLGDESLVEWARPLLAQALETERFEELIDPRLEKTYLETEMFRMIEAAAVCIRHLASKRPRMSQVVRALDSIGDLSDLTNGMRPGQSEVFDSRQHSAQIRMFQRMAFGSQDYSSDYFDRGRERERERERVIEEEEDPQRNKRIAAAYDYDNDLLLNAVEFTFFSFYFRESDDQLPSANSVIFFQKIQDPDLVVEAMASSSSSQSARPTLSSSSTPNNQMRQRSSGSTDRMSGSSTTAPYPTSLRWDRQTIHFSVNAWVCVMVVIAIIPLVPKNLSNRAYRLSLIGTACSSMYSLYSLYGKPRAWNLQALQVWFQSVIATKDFIYFIYCLTFVTSHLYLRLALIPILCLALEHAAKFLRRNFSLSSLYRKYLEEPCVWVESNTTLLSILSSQAAIGVGFVLILSLFSWQRNVIQTFMYLQLLKLMYQAPVTAGYHQSAWAKIGRTINPLVHRYAPFLNTPISAVQRWWFR</sequence>
<keyword evidence="4" id="KW-0723">Serine/threonine-protein kinase</keyword>
<dbReference type="InterPro" id="IPR005344">
    <property type="entry name" value="TMEM33/Pom33"/>
</dbReference>
<feature type="transmembrane region" description="Helical" evidence="16">
    <location>
        <begin position="881"/>
        <end position="902"/>
    </location>
</feature>
<evidence type="ECO:0000313" key="18">
    <source>
        <dbReference type="EMBL" id="GFY86818.1"/>
    </source>
</evidence>
<gene>
    <name evidence="18" type="ORF">Acr_05g0004570</name>
</gene>
<evidence type="ECO:0000256" key="13">
    <source>
        <dbReference type="ARBA" id="ARBA00048679"/>
    </source>
</evidence>
<dbReference type="CDD" id="cd14066">
    <property type="entry name" value="STKc_IRAK"/>
    <property type="match status" value="1"/>
</dbReference>
<evidence type="ECO:0000256" key="11">
    <source>
        <dbReference type="ARBA" id="ARBA00023136"/>
    </source>
</evidence>
<keyword evidence="19" id="KW-1185">Reference proteome</keyword>
<evidence type="ECO:0000256" key="1">
    <source>
        <dbReference type="ARBA" id="ARBA00004162"/>
    </source>
</evidence>
<evidence type="ECO:0000256" key="14">
    <source>
        <dbReference type="PROSITE-ProRule" id="PRU10141"/>
    </source>
</evidence>
<dbReference type="GO" id="GO:0005524">
    <property type="term" value="F:ATP binding"/>
    <property type="evidence" value="ECO:0007669"/>
    <property type="project" value="UniProtKB-UniRule"/>
</dbReference>
<keyword evidence="5" id="KW-0808">Transferase</keyword>
<proteinExistence type="predicted"/>
<dbReference type="Pfam" id="PF03661">
    <property type="entry name" value="TMEM33_Pom33"/>
    <property type="match status" value="1"/>
</dbReference>
<dbReference type="SMART" id="SM00220">
    <property type="entry name" value="S_TKc"/>
    <property type="match status" value="1"/>
</dbReference>
<dbReference type="PROSITE" id="PS00108">
    <property type="entry name" value="PROTEIN_KINASE_ST"/>
    <property type="match status" value="1"/>
</dbReference>
<dbReference type="OrthoDB" id="4062651at2759"/>
<feature type="transmembrane region" description="Helical" evidence="16">
    <location>
        <begin position="991"/>
        <end position="1011"/>
    </location>
</feature>
<feature type="compositionally biased region" description="Basic and acidic residues" evidence="15">
    <location>
        <begin position="720"/>
        <end position="734"/>
    </location>
</feature>
<feature type="transmembrane region" description="Helical" evidence="16">
    <location>
        <begin position="300"/>
        <end position="323"/>
    </location>
</feature>
<protein>
    <recommendedName>
        <fullName evidence="2">non-specific serine/threonine protein kinase</fullName>
        <ecNumber evidence="2">2.7.11.1</ecNumber>
    </recommendedName>
</protein>
<dbReference type="FunFam" id="3.30.200.20:FF:000212">
    <property type="entry name" value="Proline-rich receptor-like protein kinase PERK8"/>
    <property type="match status" value="1"/>
</dbReference>
<evidence type="ECO:0000256" key="10">
    <source>
        <dbReference type="ARBA" id="ARBA00022989"/>
    </source>
</evidence>
<feature type="compositionally biased region" description="Low complexity" evidence="15">
    <location>
        <begin position="29"/>
        <end position="59"/>
    </location>
</feature>
<dbReference type="InterPro" id="IPR017441">
    <property type="entry name" value="Protein_kinase_ATP_BS"/>
</dbReference>
<evidence type="ECO:0000256" key="5">
    <source>
        <dbReference type="ARBA" id="ARBA00022679"/>
    </source>
</evidence>
<feature type="region of interest" description="Disordered" evidence="15">
    <location>
        <begin position="801"/>
        <end position="841"/>
    </location>
</feature>